<dbReference type="EMBL" id="JAXOVC010000014">
    <property type="protein sequence ID" value="KAK4494153.1"/>
    <property type="molecule type" value="Genomic_DNA"/>
</dbReference>
<accession>A0ABR0DYT2</accession>
<sequence>MRPILLTTLSSLLTVTTARIVGFATPETVAPDSTVKLEIIAQNDIQAAQDVAFSFGLSPAANAHPGTLGTLLSSKFLGPDLSNVVENITHYVHVPATTKKGKYVLSGAQFSLFGVSTSPTLVNYVANVTVGDSTSATYVDSTLVTTQ</sequence>
<dbReference type="InterPro" id="IPR045469">
    <property type="entry name" value="Nis1"/>
</dbReference>
<feature type="chain" id="PRO_5045555509" evidence="1">
    <location>
        <begin position="19"/>
        <end position="147"/>
    </location>
</feature>
<keyword evidence="1" id="KW-0732">Signal</keyword>
<evidence type="ECO:0000313" key="2">
    <source>
        <dbReference type="EMBL" id="KAK4494153.1"/>
    </source>
</evidence>
<proteinExistence type="predicted"/>
<dbReference type="Pfam" id="PF19271">
    <property type="entry name" value="Nis1"/>
    <property type="match status" value="1"/>
</dbReference>
<evidence type="ECO:0000313" key="3">
    <source>
        <dbReference type="Proteomes" id="UP001305779"/>
    </source>
</evidence>
<name>A0ABR0DYT2_ZASCE</name>
<feature type="signal peptide" evidence="1">
    <location>
        <begin position="1"/>
        <end position="18"/>
    </location>
</feature>
<evidence type="ECO:0000256" key="1">
    <source>
        <dbReference type="SAM" id="SignalP"/>
    </source>
</evidence>
<comment type="caution">
    <text evidence="2">The sequence shown here is derived from an EMBL/GenBank/DDBJ whole genome shotgun (WGS) entry which is preliminary data.</text>
</comment>
<reference evidence="2 3" key="1">
    <citation type="journal article" date="2023" name="G3 (Bethesda)">
        <title>A chromosome-level genome assembly of Zasmidium syzygii isolated from banana leaves.</title>
        <authorList>
            <person name="van Westerhoven A.C."/>
            <person name="Mehrabi R."/>
            <person name="Talebi R."/>
            <person name="Steentjes M.B.F."/>
            <person name="Corcolon B."/>
            <person name="Chong P.A."/>
            <person name="Kema G.H.J."/>
            <person name="Seidl M.F."/>
        </authorList>
    </citation>
    <scope>NUCLEOTIDE SEQUENCE [LARGE SCALE GENOMIC DNA]</scope>
    <source>
        <strain evidence="2 3">P124</strain>
    </source>
</reference>
<protein>
    <submittedName>
        <fullName evidence="2">Uncharacterized protein</fullName>
    </submittedName>
</protein>
<keyword evidence="3" id="KW-1185">Reference proteome</keyword>
<dbReference type="Proteomes" id="UP001305779">
    <property type="component" value="Unassembled WGS sequence"/>
</dbReference>
<organism evidence="2 3">
    <name type="scientific">Zasmidium cellare</name>
    <name type="common">Wine cellar mold</name>
    <name type="synonym">Racodium cellare</name>
    <dbReference type="NCBI Taxonomy" id="395010"/>
    <lineage>
        <taxon>Eukaryota</taxon>
        <taxon>Fungi</taxon>
        <taxon>Dikarya</taxon>
        <taxon>Ascomycota</taxon>
        <taxon>Pezizomycotina</taxon>
        <taxon>Dothideomycetes</taxon>
        <taxon>Dothideomycetidae</taxon>
        <taxon>Mycosphaerellales</taxon>
        <taxon>Mycosphaerellaceae</taxon>
        <taxon>Zasmidium</taxon>
    </lineage>
</organism>
<gene>
    <name evidence="2" type="ORF">PRZ48_014451</name>
</gene>